<evidence type="ECO:0000259" key="3">
    <source>
        <dbReference type="PROSITE" id="PS50112"/>
    </source>
</evidence>
<feature type="domain" description="PAS" evidence="3">
    <location>
        <begin position="9"/>
        <end position="54"/>
    </location>
</feature>
<proteinExistence type="predicted"/>
<evidence type="ECO:0000256" key="1">
    <source>
        <dbReference type="ARBA" id="ARBA00022801"/>
    </source>
</evidence>
<dbReference type="SMART" id="SM00331">
    <property type="entry name" value="PP2C_SIG"/>
    <property type="match status" value="1"/>
</dbReference>
<dbReference type="Gene3D" id="3.30.565.10">
    <property type="entry name" value="Histidine kinase-like ATPase, C-terminal domain"/>
    <property type="match status" value="1"/>
</dbReference>
<dbReference type="PANTHER" id="PTHR43156">
    <property type="entry name" value="STAGE II SPORULATION PROTEIN E-RELATED"/>
    <property type="match status" value="1"/>
</dbReference>
<dbReference type="CDD" id="cd16936">
    <property type="entry name" value="HATPase_RsbW-like"/>
    <property type="match status" value="1"/>
</dbReference>
<name>A0A1Z2KY59_9ACTN</name>
<dbReference type="InterPro" id="IPR003594">
    <property type="entry name" value="HATPase_dom"/>
</dbReference>
<dbReference type="EMBL" id="CP021744">
    <property type="protein sequence ID" value="ARZ66993.1"/>
    <property type="molecule type" value="Genomic_DNA"/>
</dbReference>
<dbReference type="PROSITE" id="PS50112">
    <property type="entry name" value="PAS"/>
    <property type="match status" value="1"/>
</dbReference>
<dbReference type="Gene3D" id="3.60.40.10">
    <property type="entry name" value="PPM-type phosphatase domain"/>
    <property type="match status" value="1"/>
</dbReference>
<dbReference type="InterPro" id="IPR000014">
    <property type="entry name" value="PAS"/>
</dbReference>
<dbReference type="PANTHER" id="PTHR43156:SF2">
    <property type="entry name" value="STAGE II SPORULATION PROTEIN E"/>
    <property type="match status" value="1"/>
</dbReference>
<dbReference type="Pfam" id="PF07228">
    <property type="entry name" value="SpoIIE"/>
    <property type="match status" value="1"/>
</dbReference>
<keyword evidence="1" id="KW-0378">Hydrolase</keyword>
<dbReference type="InterPro" id="IPR052016">
    <property type="entry name" value="Bact_Sigma-Reg"/>
</dbReference>
<dbReference type="KEGG" id="salj:SMD11_1332"/>
<dbReference type="Pfam" id="PF13581">
    <property type="entry name" value="HATPase_c_2"/>
    <property type="match status" value="1"/>
</dbReference>
<gene>
    <name evidence="4" type="ORF">SMD11_1332</name>
</gene>
<protein>
    <recommendedName>
        <fullName evidence="3">PAS domain-containing protein</fullName>
    </recommendedName>
</protein>
<accession>A0A1Z2KY59</accession>
<dbReference type="AlphaFoldDB" id="A0A1Z2KY59"/>
<sequence length="605" mass="62556">MDRGTPEPSSAQRRAVPARIALAVAVVDSAGLVTHWSAGAHGLFGHPRERAVGRPAADLMPISGALLATPGYPSCGRARSGSSVRGQVDVLWWAYPLVGPGPERLLVLASDAAGLSGGTHDRVAPGFAPHAGLTEAGGEVRGLAELPGMAPAVSARIVGQVLELGCPVLEISRRERIPVTPDWATPLPPETVPRQAGPYGNAGPPPAPAAVAQAAAPAAAPASGPAACGVLLLDEARPHLRQEAPGEPLQEETRTAGCDTVTRLLPGARPGRGGWCDTVRLPGSRTGFVVGDVLGRAPDAEVTTGRLRTAVQTMAALDLPPGRLLSRLDDLARRLGAHSPATCLYAVYDPIRSELTLANAGHLPPVLLRADGGGTLLEPPTGVPIGVGGVAFETVTVRVAPGDRLVLCTDGLLEVRGRGRAPGNTRLAALCEAAVHPAASPADACDALARALGTGREDDLGLLTARLGGIPPEHVAEWRLDPAPREVGRARRLVAERLRAWGLAEAVETATVLVSEIVTNAVRHTASRHLGLRLVRTDTLLCEVTDEDHTLPALLGSDLGEEFGRGLRVVGGLAREWGASHGPRGKTVWCEQSLPRAAGAGPRHA</sequence>
<evidence type="ECO:0000313" key="4">
    <source>
        <dbReference type="EMBL" id="ARZ66993.1"/>
    </source>
</evidence>
<dbReference type="GO" id="GO:0016791">
    <property type="term" value="F:phosphatase activity"/>
    <property type="evidence" value="ECO:0007669"/>
    <property type="project" value="TreeGrafter"/>
</dbReference>
<dbReference type="InterPro" id="IPR036457">
    <property type="entry name" value="PPM-type-like_dom_sf"/>
</dbReference>
<dbReference type="Proteomes" id="UP000195755">
    <property type="component" value="Chromosome"/>
</dbReference>
<feature type="region of interest" description="Disordered" evidence="2">
    <location>
        <begin position="180"/>
        <end position="205"/>
    </location>
</feature>
<organism evidence="4 5">
    <name type="scientific">Streptomyces albireticuli</name>
    <dbReference type="NCBI Taxonomy" id="1940"/>
    <lineage>
        <taxon>Bacteria</taxon>
        <taxon>Bacillati</taxon>
        <taxon>Actinomycetota</taxon>
        <taxon>Actinomycetes</taxon>
        <taxon>Kitasatosporales</taxon>
        <taxon>Streptomycetaceae</taxon>
        <taxon>Streptomyces</taxon>
    </lineage>
</organism>
<evidence type="ECO:0000313" key="5">
    <source>
        <dbReference type="Proteomes" id="UP000195755"/>
    </source>
</evidence>
<dbReference type="SUPFAM" id="SSF81606">
    <property type="entry name" value="PP2C-like"/>
    <property type="match status" value="1"/>
</dbReference>
<dbReference type="InterPro" id="IPR035965">
    <property type="entry name" value="PAS-like_dom_sf"/>
</dbReference>
<dbReference type="OrthoDB" id="118142at2"/>
<evidence type="ECO:0000256" key="2">
    <source>
        <dbReference type="SAM" id="MobiDB-lite"/>
    </source>
</evidence>
<reference evidence="4 5" key="1">
    <citation type="submission" date="2017-06" db="EMBL/GenBank/DDBJ databases">
        <title>Streptomyces albireticuli Genome sequencing and assembly.</title>
        <authorList>
            <person name="Wang Y."/>
            <person name="Du B."/>
            <person name="Ding Y."/>
            <person name="Liu H."/>
            <person name="Hou Q."/>
            <person name="Liu K."/>
            <person name="Yao L."/>
            <person name="Wang C."/>
        </authorList>
    </citation>
    <scope>NUCLEOTIDE SEQUENCE [LARGE SCALE GENOMIC DNA]</scope>
    <source>
        <strain evidence="4 5">MDJK11</strain>
    </source>
</reference>
<dbReference type="SUPFAM" id="SSF55785">
    <property type="entry name" value="PYP-like sensor domain (PAS domain)"/>
    <property type="match status" value="1"/>
</dbReference>
<dbReference type="RefSeq" id="WP_087925518.1">
    <property type="nucleotide sequence ID" value="NZ_CP021744.1"/>
</dbReference>
<dbReference type="InterPro" id="IPR001932">
    <property type="entry name" value="PPM-type_phosphatase-like_dom"/>
</dbReference>
<dbReference type="InterPro" id="IPR036890">
    <property type="entry name" value="HATPase_C_sf"/>
</dbReference>